<evidence type="ECO:0000313" key="2">
    <source>
        <dbReference type="MGI" id="MGI:97857"/>
    </source>
</evidence>
<evidence type="ECO:0000313" key="3">
    <source>
        <dbReference type="Proteomes" id="UP000000589"/>
    </source>
</evidence>
<evidence type="ECO:0000313" key="1">
    <source>
        <dbReference type="Ensembl" id="ENSMUSP00000153098.2"/>
    </source>
</evidence>
<dbReference type="ExpressionAtlas" id="A0A286YCR2">
    <property type="expression patterns" value="baseline and differential"/>
</dbReference>
<dbReference type="Antibodypedia" id="934">
    <property type="antibodies" value="519 antibodies from 43 providers"/>
</dbReference>
<dbReference type="AGR" id="MGI:97857"/>
<proteinExistence type="predicted"/>
<reference evidence="1" key="4">
    <citation type="submission" date="2025-09" db="UniProtKB">
        <authorList>
            <consortium name="Ensembl"/>
        </authorList>
    </citation>
    <scope>IDENTIFICATION</scope>
    <source>
        <strain evidence="1">C57BL/6J</strain>
    </source>
</reference>
<reference evidence="1 3" key="1">
    <citation type="journal article" date="2009" name="PLoS Biol.">
        <title>Lineage-specific biology revealed by a finished genome assembly of the mouse.</title>
        <authorList>
            <consortium name="Mouse Genome Sequencing Consortium"/>
            <person name="Church D.M."/>
            <person name="Goodstadt L."/>
            <person name="Hillier L.W."/>
            <person name="Zody M.C."/>
            <person name="Goldstein S."/>
            <person name="She X."/>
            <person name="Bult C.J."/>
            <person name="Agarwala R."/>
            <person name="Cherry J.L."/>
            <person name="DiCuccio M."/>
            <person name="Hlavina W."/>
            <person name="Kapustin Y."/>
            <person name="Meric P."/>
            <person name="Maglott D."/>
            <person name="Birtle Z."/>
            <person name="Marques A.C."/>
            <person name="Graves T."/>
            <person name="Zhou S."/>
            <person name="Teague B."/>
            <person name="Potamousis K."/>
            <person name="Churas C."/>
            <person name="Place M."/>
            <person name="Herschleb J."/>
            <person name="Runnheim R."/>
            <person name="Forrest D."/>
            <person name="Amos-Landgraf J."/>
            <person name="Schwartz D.C."/>
            <person name="Cheng Z."/>
            <person name="Lindblad-Toh K."/>
            <person name="Eichler E.E."/>
            <person name="Ponting C.P."/>
        </authorList>
    </citation>
    <scope>NUCLEOTIDE SEQUENCE [LARGE SCALE GENOMIC DNA]</scope>
    <source>
        <strain evidence="1 3">C57BL/6J</strain>
    </source>
</reference>
<protein>
    <submittedName>
        <fullName evidence="1">Retinoic acid receptor, beta</fullName>
    </submittedName>
</protein>
<dbReference type="Proteomes" id="UP000000589">
    <property type="component" value="Chromosome 14"/>
</dbReference>
<dbReference type="VEuPathDB" id="HostDB:ENSMUSG00000017491"/>
<dbReference type="GeneTree" id="ENSGT00940000156196"/>
<dbReference type="Ensembl" id="ENSMUST00000223576.2">
    <property type="protein sequence ID" value="ENSMUSP00000153098.2"/>
    <property type="gene ID" value="ENSMUSG00000017491.10"/>
</dbReference>
<accession>A0A286YCR2</accession>
<name>A0A286YCR2_MOUSE</name>
<sequence>MPSRHRVPALRSSSRAHHLHFLLLGCTSPASFARTSHRATTMASVPARGARAFSAEVFRRT</sequence>
<keyword evidence="3" id="KW-1185">Reference proteome</keyword>
<reference evidence="1 3" key="2">
    <citation type="journal article" date="2011" name="PLoS Biol.">
        <title>Modernizing reference genome assemblies.</title>
        <authorList>
            <person name="Church D.M."/>
            <person name="Schneider V.A."/>
            <person name="Graves T."/>
            <person name="Auger K."/>
            <person name="Cunningham F."/>
            <person name="Bouk N."/>
            <person name="Chen H.C."/>
            <person name="Agarwala R."/>
            <person name="McLaren W.M."/>
            <person name="Ritchie G.R."/>
            <person name="Albracht D."/>
            <person name="Kremitzki M."/>
            <person name="Rock S."/>
            <person name="Kotkiewicz H."/>
            <person name="Kremitzki C."/>
            <person name="Wollam A."/>
            <person name="Trani L."/>
            <person name="Fulton L."/>
            <person name="Fulton R."/>
            <person name="Matthews L."/>
            <person name="Whitehead S."/>
            <person name="Chow W."/>
            <person name="Torrance J."/>
            <person name="Dunn M."/>
            <person name="Harden G."/>
            <person name="Threadgold G."/>
            <person name="Wood J."/>
            <person name="Collins J."/>
            <person name="Heath P."/>
            <person name="Griffiths G."/>
            <person name="Pelan S."/>
            <person name="Grafham D."/>
            <person name="Eichler E.E."/>
            <person name="Weinstock G."/>
            <person name="Mardis E.R."/>
            <person name="Wilson R.K."/>
            <person name="Howe K."/>
            <person name="Flicek P."/>
            <person name="Hubbard T."/>
        </authorList>
    </citation>
    <scope>NUCLEOTIDE SEQUENCE [LARGE SCALE GENOMIC DNA]</scope>
    <source>
        <strain evidence="1 3">C57BL/6J</strain>
    </source>
</reference>
<dbReference type="MGI" id="MGI:97857">
    <property type="gene designation" value="Rarb"/>
</dbReference>
<reference evidence="1" key="3">
    <citation type="submission" date="2025-08" db="UniProtKB">
        <authorList>
            <consortium name="Ensembl"/>
        </authorList>
    </citation>
    <scope>IDENTIFICATION</scope>
    <source>
        <strain evidence="1">C57BL/6J</strain>
    </source>
</reference>
<dbReference type="Bgee" id="ENSMUSG00000017491">
    <property type="expression patterns" value="Expressed in caudate-putamen and 264 other cell types or tissues"/>
</dbReference>
<dbReference type="PROSITE" id="PS51257">
    <property type="entry name" value="PROKAR_LIPOPROTEIN"/>
    <property type="match status" value="1"/>
</dbReference>
<organism evidence="1 3">
    <name type="scientific">Mus musculus</name>
    <name type="common">Mouse</name>
    <dbReference type="NCBI Taxonomy" id="10090"/>
    <lineage>
        <taxon>Eukaryota</taxon>
        <taxon>Metazoa</taxon>
        <taxon>Chordata</taxon>
        <taxon>Craniata</taxon>
        <taxon>Vertebrata</taxon>
        <taxon>Euteleostomi</taxon>
        <taxon>Mammalia</taxon>
        <taxon>Eutheria</taxon>
        <taxon>Euarchontoglires</taxon>
        <taxon>Glires</taxon>
        <taxon>Rodentia</taxon>
        <taxon>Myomorpha</taxon>
        <taxon>Muroidea</taxon>
        <taxon>Muridae</taxon>
        <taxon>Murinae</taxon>
        <taxon>Mus</taxon>
        <taxon>Mus</taxon>
    </lineage>
</organism>
<dbReference type="AlphaFoldDB" id="A0A286YCR2"/>
<gene>
    <name evidence="1 2" type="primary">Rarb</name>
</gene>